<evidence type="ECO:0000313" key="2">
    <source>
        <dbReference type="Proteomes" id="UP001472677"/>
    </source>
</evidence>
<dbReference type="Proteomes" id="UP001472677">
    <property type="component" value="Unassembled WGS sequence"/>
</dbReference>
<sequence length="169" mass="17957">MGYLVSKRATVPLVDKGRIRFHEEGGSSSNIYDISDVGAGHVQEGDAILNDDQAINELFESDFADPGIGGSAIALPDATTSRNVVSPDTNTVLENKPVAADHDDSALDSGDVSNFEASAANIVVFVVDAVNGPMHPLIAEFSEWFDRNDDGADSMQRDSPHSLPIRACI</sequence>
<reference evidence="1 2" key="1">
    <citation type="journal article" date="2024" name="G3 (Bethesda)">
        <title>Genome assembly of Hibiscus sabdariffa L. provides insights into metabolisms of medicinal natural products.</title>
        <authorList>
            <person name="Kim T."/>
        </authorList>
    </citation>
    <scope>NUCLEOTIDE SEQUENCE [LARGE SCALE GENOMIC DNA]</scope>
    <source>
        <strain evidence="1">TK-2024</strain>
        <tissue evidence="1">Old leaves</tissue>
    </source>
</reference>
<name>A0ABR2GCV8_9ROSI</name>
<protein>
    <submittedName>
        <fullName evidence="1">Uncharacterized protein</fullName>
    </submittedName>
</protein>
<comment type="caution">
    <text evidence="1">The sequence shown here is derived from an EMBL/GenBank/DDBJ whole genome shotgun (WGS) entry which is preliminary data.</text>
</comment>
<gene>
    <name evidence="1" type="ORF">V6N12_050580</name>
</gene>
<proteinExistence type="predicted"/>
<accession>A0ABR2GCV8</accession>
<evidence type="ECO:0000313" key="1">
    <source>
        <dbReference type="EMBL" id="KAK8600729.1"/>
    </source>
</evidence>
<keyword evidence="2" id="KW-1185">Reference proteome</keyword>
<dbReference type="EMBL" id="JBBPBM010000001">
    <property type="protein sequence ID" value="KAK8600729.1"/>
    <property type="molecule type" value="Genomic_DNA"/>
</dbReference>
<organism evidence="1 2">
    <name type="scientific">Hibiscus sabdariffa</name>
    <name type="common">roselle</name>
    <dbReference type="NCBI Taxonomy" id="183260"/>
    <lineage>
        <taxon>Eukaryota</taxon>
        <taxon>Viridiplantae</taxon>
        <taxon>Streptophyta</taxon>
        <taxon>Embryophyta</taxon>
        <taxon>Tracheophyta</taxon>
        <taxon>Spermatophyta</taxon>
        <taxon>Magnoliopsida</taxon>
        <taxon>eudicotyledons</taxon>
        <taxon>Gunneridae</taxon>
        <taxon>Pentapetalae</taxon>
        <taxon>rosids</taxon>
        <taxon>malvids</taxon>
        <taxon>Malvales</taxon>
        <taxon>Malvaceae</taxon>
        <taxon>Malvoideae</taxon>
        <taxon>Hibiscus</taxon>
    </lineage>
</organism>